<feature type="domain" description="Reverse transcriptase zinc-binding" evidence="5">
    <location>
        <begin position="1045"/>
        <end position="1111"/>
    </location>
</feature>
<reference evidence="6" key="1">
    <citation type="submission" date="2023-03" db="EMBL/GenBank/DDBJ databases">
        <title>Chromosome-scale reference genome and RAD-based genetic map of yellow starthistle (Centaurea solstitialis) reveal putative structural variation and QTLs associated with invader traits.</title>
        <authorList>
            <person name="Reatini B."/>
            <person name="Cang F.A."/>
            <person name="Jiang Q."/>
            <person name="Mckibben M.T.W."/>
            <person name="Barker M.S."/>
            <person name="Rieseberg L.H."/>
            <person name="Dlugosch K.M."/>
        </authorList>
    </citation>
    <scope>NUCLEOTIDE SEQUENCE</scope>
    <source>
        <strain evidence="6">CAN-66</strain>
        <tissue evidence="6">Leaf</tissue>
    </source>
</reference>
<proteinExistence type="predicted"/>
<comment type="caution">
    <text evidence="6">The sequence shown here is derived from an EMBL/GenBank/DDBJ whole genome shotgun (WGS) entry which is preliminary data.</text>
</comment>
<dbReference type="Pfam" id="PF13966">
    <property type="entry name" value="zf-RVT"/>
    <property type="match status" value="1"/>
</dbReference>
<dbReference type="InterPro" id="IPR052343">
    <property type="entry name" value="Retrotransposon-Effector_Assoc"/>
</dbReference>
<dbReference type="PANTHER" id="PTHR46890:SF50">
    <property type="entry name" value="RNA-DIRECTED DNA POLYMERASE, EUKARYOTA, REVERSE TRANSCRIPTASE ZINC-BINDING DOMAIN PROTEIN-RELATED"/>
    <property type="match status" value="1"/>
</dbReference>
<evidence type="ECO:0000256" key="3">
    <source>
        <dbReference type="SAM" id="Phobius"/>
    </source>
</evidence>
<keyword evidence="3" id="KW-0472">Membrane</keyword>
<keyword evidence="1" id="KW-0175">Coiled coil</keyword>
<keyword evidence="3" id="KW-0812">Transmembrane</keyword>
<dbReference type="SUPFAM" id="SSF56672">
    <property type="entry name" value="DNA/RNA polymerases"/>
    <property type="match status" value="1"/>
</dbReference>
<sequence>MKVERSHWLRHPWLCLQTPSLSRSYHCRRSSAIFPKPPPAAAAITKVTTAATARPIDDNSSRGCHRRRGRRLHHQQQTPLPPFGGAACDRGNNQPPPPPWLGLRAAGVWPGGLWLIRRQTAKAVATTTPPSPPLGNNRPTTIRWFGDSRAVDRRSDLVGDSSGFNATTIALCDRKTRPPPPPSEAAGGLGGFTMQLPADSGAKATVATTTAFNRSGGSIRLTTVVPPSINTVLRSKEANSGIKEFGERIGLEWGSTSVHSEREGSKAQGQRRGYFYILEQQGILVRVCCKRESISRGNRLLGGTGRVIGIFKRVWAKLNSGQKRDVDEIDAVGVKRGVPMHGKRFTRISDNGSKLSKLDRFLVSNSFGDFWKNLGVKALERKWSDHIPIVLENSKVDYGPSPFKFFNAWLKEDSLEDVVRNAWVIEVRAGNPDRRLDADIKSFKEEASRLEKKAESDGWVEEEKDQWLEARRSGLELEKKKLEMLRQKAKLKWNLEGDENTKLFHTSVNNRARRNSLKEDSVKPRLRGRNTKRISCNDAIGLEAPFGEEEVWEAIKSCGSNKSPGPDGFTFRFVKDFWGLIKGDVMGALNWLWEKEDFSPGCNAAFLTLIPKMSSPEGVGDFRPISLIGVFYKIVAKVLAERLKKVMSKLISPTQTAFINKRQILDGALIANEIVEFLRKKRQSGLIFKVDFEKAYDSVDWGCLLETLEIMAFGKKWIGWIHACLRTSSVSVLINGSPTKEFVMEKGLRQGDPMAPFLFLIVAENLNLLMEEAVDKECFRLLSGMKINMRKSKLYGVRIEGDVVDAWARGAGCVGGNLPFTYLGIPVGASMRKVESWKPVIEKLKGGLAIGSLATMNQALLAKWWWRFLSENGALWLKVIKSLYGSRGGLEGGASRVSGGFSAWRNVLRVVKELDDLGTNFSGSFRRVVGEGKETSFWKDRWLGESNFLLAFPRLARLEVDLSSKIADKSLWVEDRWVWNWSWRRVPRGREIGELVEFERVLSGWSPVRGRVDKWEWSASSDGTFSTKKVRELLGEGERVVVEGGGTEWCSVIPRKVNVFMWRARLDRLPTRAFLDKLGVDLDSLLCPRCSEYVEDIDHALFKCAEIANLWSRVKNWWNIASTLEGSLAQFLLEDAALIKASKGKHWWVGLKWSLLYLVWKQRNDIVFKGVNCRINDLFFEWQRVVFEWLSHRSKNGIGDWFRGWREFAVRKSTWLLYVVLVSRSSFVQPFFLLVSRFDRDHGFRRNYRLVVLLLFGCVSAAVWMFVAAQVLFGCPLVTVWLFRSCCLVVVVPSVAVWLRFRGGLAGLGTNGGDMRGGAEEDQDGKIGDGNDDGMDGKNAGKELEMRSEGGD</sequence>
<dbReference type="Pfam" id="PF00078">
    <property type="entry name" value="RVT_1"/>
    <property type="match status" value="1"/>
</dbReference>
<feature type="coiled-coil region" evidence="1">
    <location>
        <begin position="433"/>
        <end position="492"/>
    </location>
</feature>
<evidence type="ECO:0000256" key="1">
    <source>
        <dbReference type="SAM" id="Coils"/>
    </source>
</evidence>
<dbReference type="PANTHER" id="PTHR46890">
    <property type="entry name" value="NON-LTR RETROLELEMENT REVERSE TRANSCRIPTASE-LIKE PROTEIN-RELATED"/>
    <property type="match status" value="1"/>
</dbReference>
<evidence type="ECO:0000313" key="7">
    <source>
        <dbReference type="Proteomes" id="UP001172457"/>
    </source>
</evidence>
<evidence type="ECO:0000259" key="5">
    <source>
        <dbReference type="Pfam" id="PF13966"/>
    </source>
</evidence>
<feature type="region of interest" description="Disordered" evidence="2">
    <location>
        <begin position="1314"/>
        <end position="1352"/>
    </location>
</feature>
<keyword evidence="7" id="KW-1185">Reference proteome</keyword>
<protein>
    <recommendedName>
        <fullName evidence="8">Reverse transcriptase domain-containing protein</fullName>
    </recommendedName>
</protein>
<evidence type="ECO:0000256" key="2">
    <source>
        <dbReference type="SAM" id="MobiDB-lite"/>
    </source>
</evidence>
<feature type="transmembrane region" description="Helical" evidence="3">
    <location>
        <begin position="1215"/>
        <end position="1238"/>
    </location>
</feature>
<feature type="domain" description="Reverse transcriptase" evidence="4">
    <location>
        <begin position="610"/>
        <end position="770"/>
    </location>
</feature>
<organism evidence="6 7">
    <name type="scientific">Centaurea solstitialis</name>
    <name type="common">yellow star-thistle</name>
    <dbReference type="NCBI Taxonomy" id="347529"/>
    <lineage>
        <taxon>Eukaryota</taxon>
        <taxon>Viridiplantae</taxon>
        <taxon>Streptophyta</taxon>
        <taxon>Embryophyta</taxon>
        <taxon>Tracheophyta</taxon>
        <taxon>Spermatophyta</taxon>
        <taxon>Magnoliopsida</taxon>
        <taxon>eudicotyledons</taxon>
        <taxon>Gunneridae</taxon>
        <taxon>Pentapetalae</taxon>
        <taxon>asterids</taxon>
        <taxon>campanulids</taxon>
        <taxon>Asterales</taxon>
        <taxon>Asteraceae</taxon>
        <taxon>Carduoideae</taxon>
        <taxon>Cardueae</taxon>
        <taxon>Centaureinae</taxon>
        <taxon>Centaurea</taxon>
    </lineage>
</organism>
<accession>A0AA38TMT3</accession>
<evidence type="ECO:0000259" key="4">
    <source>
        <dbReference type="Pfam" id="PF00078"/>
    </source>
</evidence>
<dbReference type="InterPro" id="IPR026960">
    <property type="entry name" value="RVT-Znf"/>
</dbReference>
<feature type="transmembrane region" description="Helical" evidence="3">
    <location>
        <begin position="1250"/>
        <end position="1273"/>
    </location>
</feature>
<dbReference type="CDD" id="cd01650">
    <property type="entry name" value="RT_nLTR_like"/>
    <property type="match status" value="1"/>
</dbReference>
<dbReference type="InterPro" id="IPR043502">
    <property type="entry name" value="DNA/RNA_pol_sf"/>
</dbReference>
<keyword evidence="3" id="KW-1133">Transmembrane helix</keyword>
<evidence type="ECO:0008006" key="8">
    <source>
        <dbReference type="Google" id="ProtNLM"/>
    </source>
</evidence>
<name>A0AA38TMT3_9ASTR</name>
<evidence type="ECO:0000313" key="6">
    <source>
        <dbReference type="EMBL" id="KAJ9559863.1"/>
    </source>
</evidence>
<feature type="compositionally biased region" description="Basic and acidic residues" evidence="2">
    <location>
        <begin position="1324"/>
        <end position="1352"/>
    </location>
</feature>
<dbReference type="EMBL" id="JARYMX010000002">
    <property type="protein sequence ID" value="KAJ9559863.1"/>
    <property type="molecule type" value="Genomic_DNA"/>
</dbReference>
<dbReference type="InterPro" id="IPR000477">
    <property type="entry name" value="RT_dom"/>
</dbReference>
<dbReference type="Proteomes" id="UP001172457">
    <property type="component" value="Chromosome 2"/>
</dbReference>
<feature type="region of interest" description="Disordered" evidence="2">
    <location>
        <begin position="55"/>
        <end position="80"/>
    </location>
</feature>
<gene>
    <name evidence="6" type="ORF">OSB04_005023</name>
</gene>
<feature type="transmembrane region" description="Helical" evidence="3">
    <location>
        <begin position="1279"/>
        <end position="1299"/>
    </location>
</feature>
<feature type="compositionally biased region" description="Basic residues" evidence="2">
    <location>
        <begin position="63"/>
        <end position="74"/>
    </location>
</feature>